<name>A0A507DNP3_9FUNG</name>
<evidence type="ECO:0000313" key="5">
    <source>
        <dbReference type="Proteomes" id="UP000317494"/>
    </source>
</evidence>
<dbReference type="SUPFAM" id="SSF56019">
    <property type="entry name" value="The spindle assembly checkpoint protein mad2"/>
    <property type="match status" value="1"/>
</dbReference>
<dbReference type="PANTHER" id="PTHR11842">
    <property type="entry name" value="MITOTIC SPINDLE ASSEMBLY CHECKPOINT PROTEIN MAD2"/>
    <property type="match status" value="1"/>
</dbReference>
<dbReference type="PANTHER" id="PTHR11842:SF10">
    <property type="entry name" value="MITOTIC SPINDLE ASSEMBLY CHECKPOINT PROTEIN MAD2B"/>
    <property type="match status" value="1"/>
</dbReference>
<dbReference type="Proteomes" id="UP000317494">
    <property type="component" value="Unassembled WGS sequence"/>
</dbReference>
<feature type="compositionally biased region" description="Polar residues" evidence="2">
    <location>
        <begin position="236"/>
        <end position="246"/>
    </location>
</feature>
<dbReference type="Pfam" id="PF02301">
    <property type="entry name" value="HORMA"/>
    <property type="match status" value="1"/>
</dbReference>
<dbReference type="STRING" id="286115.A0A507DNP3"/>
<evidence type="ECO:0000256" key="1">
    <source>
        <dbReference type="ARBA" id="ARBA00010348"/>
    </source>
</evidence>
<dbReference type="InterPro" id="IPR003511">
    <property type="entry name" value="HORMA_dom"/>
</dbReference>
<comment type="caution">
    <text evidence="4">The sequence shown here is derived from an EMBL/GenBank/DDBJ whole genome shotgun (WGS) entry which is preliminary data.</text>
</comment>
<evidence type="ECO:0000256" key="2">
    <source>
        <dbReference type="SAM" id="MobiDB-lite"/>
    </source>
</evidence>
<sequence>MGTHGYTRVEGSVVPLSPAAASCRTVSPLLLLPLPDTLADLLQVAVHQILYARHVYPPQLFERVAKYGAALRQSRMPDVNVYIAEFCAGIKSDLEKGTVAGVHVVIVDTVRAEPVERFTFQMDRLGYDASTGWTCADKDIQFMSLCQKLLVADCFMSRPTKDCTFVLYVEYRDKTSRPTPSSGLAPTNSWILAEDKSMRMDDARAVPIRTFENRLLRVQPSMSSQNIGVDSPTHRAATSTGVATLV</sequence>
<dbReference type="VEuPathDB" id="FungiDB:SeMB42_g00899"/>
<dbReference type="PROSITE" id="PS50815">
    <property type="entry name" value="HORMA"/>
    <property type="match status" value="1"/>
</dbReference>
<keyword evidence="5" id="KW-1185">Reference proteome</keyword>
<feature type="domain" description="HORMA" evidence="3">
    <location>
        <begin position="32"/>
        <end position="222"/>
    </location>
</feature>
<comment type="similarity">
    <text evidence="1">Belongs to the MAD2 family.</text>
</comment>
<dbReference type="InterPro" id="IPR045091">
    <property type="entry name" value="Mad2-like"/>
</dbReference>
<protein>
    <recommendedName>
        <fullName evidence="3">HORMA domain-containing protein</fullName>
    </recommendedName>
</protein>
<accession>A0A507DNP3</accession>
<dbReference type="InterPro" id="IPR036570">
    <property type="entry name" value="HORMA_dom_sf"/>
</dbReference>
<feature type="region of interest" description="Disordered" evidence="2">
    <location>
        <begin position="223"/>
        <end position="246"/>
    </location>
</feature>
<evidence type="ECO:0000259" key="3">
    <source>
        <dbReference type="PROSITE" id="PS50815"/>
    </source>
</evidence>
<dbReference type="Gene3D" id="3.30.900.10">
    <property type="entry name" value="HORMA domain"/>
    <property type="match status" value="1"/>
</dbReference>
<reference evidence="4 5" key="1">
    <citation type="journal article" date="2019" name="Sci. Rep.">
        <title>Comparative genomics of chytrid fungi reveal insights into the obligate biotrophic and pathogenic lifestyle of Synchytrium endobioticum.</title>
        <authorList>
            <person name="van de Vossenberg B.T.L.H."/>
            <person name="Warris S."/>
            <person name="Nguyen H.D.T."/>
            <person name="van Gent-Pelzer M.P.E."/>
            <person name="Joly D.L."/>
            <person name="van de Geest H.C."/>
            <person name="Bonants P.J.M."/>
            <person name="Smith D.S."/>
            <person name="Levesque C.A."/>
            <person name="van der Lee T.A.J."/>
        </authorList>
    </citation>
    <scope>NUCLEOTIDE SEQUENCE [LARGE SCALE GENOMIC DNA]</scope>
    <source>
        <strain evidence="4 5">MB42</strain>
    </source>
</reference>
<organism evidence="4 5">
    <name type="scientific">Synchytrium endobioticum</name>
    <dbReference type="NCBI Taxonomy" id="286115"/>
    <lineage>
        <taxon>Eukaryota</taxon>
        <taxon>Fungi</taxon>
        <taxon>Fungi incertae sedis</taxon>
        <taxon>Chytridiomycota</taxon>
        <taxon>Chytridiomycota incertae sedis</taxon>
        <taxon>Chytridiomycetes</taxon>
        <taxon>Synchytriales</taxon>
        <taxon>Synchytriaceae</taxon>
        <taxon>Synchytrium</taxon>
    </lineage>
</organism>
<proteinExistence type="inferred from homology"/>
<gene>
    <name evidence="4" type="ORF">SeMB42_g00899</name>
</gene>
<evidence type="ECO:0000313" key="4">
    <source>
        <dbReference type="EMBL" id="TPX53213.1"/>
    </source>
</evidence>
<dbReference type="EMBL" id="QEAN01000020">
    <property type="protein sequence ID" value="TPX53213.1"/>
    <property type="molecule type" value="Genomic_DNA"/>
</dbReference>
<dbReference type="GO" id="GO:0016035">
    <property type="term" value="C:zeta DNA polymerase complex"/>
    <property type="evidence" value="ECO:0007669"/>
    <property type="project" value="TreeGrafter"/>
</dbReference>
<dbReference type="AlphaFoldDB" id="A0A507DNP3"/>